<protein>
    <submittedName>
        <fullName evidence="1">Uncharacterized protein</fullName>
    </submittedName>
</protein>
<dbReference type="RefSeq" id="WP_132120989.1">
    <property type="nucleotide sequence ID" value="NZ_SLWS01000006.1"/>
</dbReference>
<dbReference type="PROSITE" id="PS51257">
    <property type="entry name" value="PROKAR_LIPOPROTEIN"/>
    <property type="match status" value="1"/>
</dbReference>
<comment type="caution">
    <text evidence="1">The sequence shown here is derived from an EMBL/GenBank/DDBJ whole genome shotgun (WGS) entry which is preliminary data.</text>
</comment>
<gene>
    <name evidence="1" type="ORF">EV192_106643</name>
</gene>
<evidence type="ECO:0000313" key="1">
    <source>
        <dbReference type="EMBL" id="TCO57166.1"/>
    </source>
</evidence>
<organism evidence="1 2">
    <name type="scientific">Actinocrispum wychmicini</name>
    <dbReference type="NCBI Taxonomy" id="1213861"/>
    <lineage>
        <taxon>Bacteria</taxon>
        <taxon>Bacillati</taxon>
        <taxon>Actinomycetota</taxon>
        <taxon>Actinomycetes</taxon>
        <taxon>Pseudonocardiales</taxon>
        <taxon>Pseudonocardiaceae</taxon>
        <taxon>Actinocrispum</taxon>
    </lineage>
</organism>
<dbReference type="EMBL" id="SLWS01000006">
    <property type="protein sequence ID" value="TCO57166.1"/>
    <property type="molecule type" value="Genomic_DNA"/>
</dbReference>
<dbReference type="Proteomes" id="UP000295680">
    <property type="component" value="Unassembled WGS sequence"/>
</dbReference>
<reference evidence="1 2" key="1">
    <citation type="submission" date="2019-03" db="EMBL/GenBank/DDBJ databases">
        <title>Genomic Encyclopedia of Type Strains, Phase IV (KMG-IV): sequencing the most valuable type-strain genomes for metagenomic binning, comparative biology and taxonomic classification.</title>
        <authorList>
            <person name="Goeker M."/>
        </authorList>
    </citation>
    <scope>NUCLEOTIDE SEQUENCE [LARGE SCALE GENOMIC DNA]</scope>
    <source>
        <strain evidence="1 2">DSM 45934</strain>
    </source>
</reference>
<name>A0A4R2JJH4_9PSEU</name>
<keyword evidence="2" id="KW-1185">Reference proteome</keyword>
<dbReference type="AlphaFoldDB" id="A0A4R2JJH4"/>
<sequence>MDTDKLPALVHMAAFACGPGADLADGFPDVSDGCCLGRVEDGPASCTCWRPVYDLEQQPIDEHARQLLADGIQPNTRTQMCGDCAYRPHSPEMSGDPTYAGDADHLEQLARDAWRFWCHQGMRIPVKWVHPTGAEVPGHAGSYQPPMDTRLGVPFRADGTPAELCAGWDARRRAVAHQETRTP</sequence>
<proteinExistence type="predicted"/>
<evidence type="ECO:0000313" key="2">
    <source>
        <dbReference type="Proteomes" id="UP000295680"/>
    </source>
</evidence>
<accession>A0A4R2JJH4</accession>
<dbReference type="OrthoDB" id="3694512at2"/>